<evidence type="ECO:0000259" key="8">
    <source>
        <dbReference type="Pfam" id="PF01694"/>
    </source>
</evidence>
<evidence type="ECO:0000313" key="9">
    <source>
        <dbReference type="EMBL" id="MBT0956092.1"/>
    </source>
</evidence>
<dbReference type="InterPro" id="IPR035952">
    <property type="entry name" value="Rhomboid-like_sf"/>
</dbReference>
<keyword evidence="5 7" id="KW-1133">Transmembrane helix</keyword>
<gene>
    <name evidence="9" type="ORF">IV417_01720</name>
</gene>
<dbReference type="GO" id="GO:0004252">
    <property type="term" value="F:serine-type endopeptidase activity"/>
    <property type="evidence" value="ECO:0007669"/>
    <property type="project" value="InterPro"/>
</dbReference>
<evidence type="ECO:0000256" key="3">
    <source>
        <dbReference type="ARBA" id="ARBA00022519"/>
    </source>
</evidence>
<evidence type="ECO:0000256" key="6">
    <source>
        <dbReference type="ARBA" id="ARBA00023136"/>
    </source>
</evidence>
<dbReference type="PANTHER" id="PTHR43066">
    <property type="entry name" value="RHOMBOID-RELATED PROTEIN"/>
    <property type="match status" value="1"/>
</dbReference>
<proteinExistence type="predicted"/>
<keyword evidence="9" id="KW-0645">Protease</keyword>
<dbReference type="EMBL" id="JADQAZ010000001">
    <property type="protein sequence ID" value="MBT0956092.1"/>
    <property type="molecule type" value="Genomic_DNA"/>
</dbReference>
<feature type="transmembrane region" description="Helical" evidence="7">
    <location>
        <begin position="147"/>
        <end position="166"/>
    </location>
</feature>
<dbReference type="AlphaFoldDB" id="A0AAP2CKF9"/>
<feature type="domain" description="Peptidase S54 rhomboid" evidence="8">
    <location>
        <begin position="56"/>
        <end position="205"/>
    </location>
</feature>
<reference evidence="9 10" key="1">
    <citation type="journal article" date="2021" name="Arch. Microbiol.">
        <title>Harenicola maris gen. nov., sp. nov. isolated from the Sea of Japan shallow sediments.</title>
        <authorList>
            <person name="Romanenko L.A."/>
            <person name="Kurilenko V.V."/>
            <person name="Chernysheva N.Y."/>
            <person name="Tekutyeva L.A."/>
            <person name="Velansky P.V."/>
            <person name="Svetashev V.I."/>
            <person name="Isaeva M.P."/>
        </authorList>
    </citation>
    <scope>NUCLEOTIDE SEQUENCE [LARGE SCALE GENOMIC DNA]</scope>
    <source>
        <strain evidence="9 10">KMM 3653</strain>
    </source>
</reference>
<evidence type="ECO:0000256" key="4">
    <source>
        <dbReference type="ARBA" id="ARBA00022692"/>
    </source>
</evidence>
<evidence type="ECO:0000256" key="2">
    <source>
        <dbReference type="ARBA" id="ARBA00022475"/>
    </source>
</evidence>
<accession>A0AAP2CKF9</accession>
<dbReference type="PANTHER" id="PTHR43066:SF26">
    <property type="entry name" value="RHOMBOID PROTEASE GLPG"/>
    <property type="match status" value="1"/>
</dbReference>
<dbReference type="Pfam" id="PF01694">
    <property type="entry name" value="Rhomboid"/>
    <property type="match status" value="1"/>
</dbReference>
<keyword evidence="4 7" id="KW-0812">Transmembrane</keyword>
<dbReference type="Gene3D" id="1.20.1540.10">
    <property type="entry name" value="Rhomboid-like"/>
    <property type="match status" value="1"/>
</dbReference>
<keyword evidence="10" id="KW-1185">Reference proteome</keyword>
<feature type="transmembrane region" description="Helical" evidence="7">
    <location>
        <begin position="60"/>
        <end position="82"/>
    </location>
</feature>
<protein>
    <submittedName>
        <fullName evidence="9">Rhomboid family intramembrane serine protease</fullName>
    </submittedName>
</protein>
<comment type="subcellular location">
    <subcellularLocation>
        <location evidence="1">Membrane</location>
        <topology evidence="1">Multi-pass membrane protein</topology>
    </subcellularLocation>
</comment>
<feature type="transmembrane region" description="Helical" evidence="7">
    <location>
        <begin position="15"/>
        <end position="34"/>
    </location>
</feature>
<evidence type="ECO:0000313" key="10">
    <source>
        <dbReference type="Proteomes" id="UP001315686"/>
    </source>
</evidence>
<dbReference type="GO" id="GO:0016020">
    <property type="term" value="C:membrane"/>
    <property type="evidence" value="ECO:0007669"/>
    <property type="project" value="UniProtKB-SubCell"/>
</dbReference>
<dbReference type="SUPFAM" id="SSF144091">
    <property type="entry name" value="Rhomboid-like"/>
    <property type="match status" value="1"/>
</dbReference>
<evidence type="ECO:0000256" key="7">
    <source>
        <dbReference type="SAM" id="Phobius"/>
    </source>
</evidence>
<dbReference type="FunFam" id="1.20.1540.10:FF:000027">
    <property type="entry name" value="Rhomboid family intramembrane serine protease"/>
    <property type="match status" value="1"/>
</dbReference>
<dbReference type="Proteomes" id="UP001315686">
    <property type="component" value="Unassembled WGS sequence"/>
</dbReference>
<keyword evidence="6 7" id="KW-0472">Membrane</keyword>
<keyword evidence="3" id="KW-0997">Cell inner membrane</keyword>
<evidence type="ECO:0000256" key="1">
    <source>
        <dbReference type="ARBA" id="ARBA00004141"/>
    </source>
</evidence>
<sequence length="242" mass="26536">MFPLRDHNPSRRTPYVTYAILALNVLVFLVMLPARGSPADIGAIYVTYGLVPAATEPMDFITSLFMHGGWMHLIGNMLFLWIFGDNMEDELGHFGFIAFYLAAGVLASLAHVAIEPTSRVPLVGASGAIAGLMGGYLLLFPKAKVDVIFIFVVFFKIWPIPAWIVLGVWFGLQLLNGASNGVGAGVAYWAHVGGFVAGILMILPVWLREGGTEFWSRNEGHPPHPDATYRRTTIPVIPRKRT</sequence>
<keyword evidence="9" id="KW-0378">Hydrolase</keyword>
<feature type="transmembrane region" description="Helical" evidence="7">
    <location>
        <begin position="94"/>
        <end position="114"/>
    </location>
</feature>
<evidence type="ECO:0000256" key="5">
    <source>
        <dbReference type="ARBA" id="ARBA00022989"/>
    </source>
</evidence>
<dbReference type="RefSeq" id="WP_327792306.1">
    <property type="nucleotide sequence ID" value="NZ_JADQAZ010000001.1"/>
</dbReference>
<feature type="transmembrane region" description="Helical" evidence="7">
    <location>
        <begin position="186"/>
        <end position="207"/>
    </location>
</feature>
<comment type="caution">
    <text evidence="9">The sequence shown here is derived from an EMBL/GenBank/DDBJ whole genome shotgun (WGS) entry which is preliminary data.</text>
</comment>
<dbReference type="InterPro" id="IPR022764">
    <property type="entry name" value="Peptidase_S54_rhomboid_dom"/>
</dbReference>
<feature type="transmembrane region" description="Helical" evidence="7">
    <location>
        <begin position="120"/>
        <end position="140"/>
    </location>
</feature>
<organism evidence="9 10">
    <name type="scientific">Harenicola maris</name>
    <dbReference type="NCBI Taxonomy" id="2841044"/>
    <lineage>
        <taxon>Bacteria</taxon>
        <taxon>Pseudomonadati</taxon>
        <taxon>Pseudomonadota</taxon>
        <taxon>Alphaproteobacteria</taxon>
        <taxon>Rhodobacterales</taxon>
        <taxon>Paracoccaceae</taxon>
        <taxon>Harenicola</taxon>
    </lineage>
</organism>
<dbReference type="GO" id="GO:0006508">
    <property type="term" value="P:proteolysis"/>
    <property type="evidence" value="ECO:0007669"/>
    <property type="project" value="UniProtKB-KW"/>
</dbReference>
<keyword evidence="2" id="KW-1003">Cell membrane</keyword>
<name>A0AAP2CKF9_9RHOB</name>